<evidence type="ECO:0000256" key="4">
    <source>
        <dbReference type="ARBA" id="ARBA00023040"/>
    </source>
</evidence>
<keyword evidence="7" id="KW-0807">Transducer</keyword>
<dbReference type="RefSeq" id="XP_022338827.1">
    <property type="nucleotide sequence ID" value="XM_022483119.1"/>
</dbReference>
<keyword evidence="6" id="KW-0675">Receptor</keyword>
<dbReference type="RefSeq" id="XP_022338828.1">
    <property type="nucleotide sequence ID" value="XM_022483120.1"/>
</dbReference>
<feature type="transmembrane region" description="Helical" evidence="8">
    <location>
        <begin position="138"/>
        <end position="156"/>
    </location>
</feature>
<dbReference type="KEGG" id="cvn:111134240"/>
<keyword evidence="4" id="KW-0297">G-protein coupled receptor</keyword>
<accession>A0A8B8EDT7</accession>
<dbReference type="SUPFAM" id="SSF81321">
    <property type="entry name" value="Family A G protein-coupled receptor-like"/>
    <property type="match status" value="1"/>
</dbReference>
<feature type="transmembrane region" description="Helical" evidence="8">
    <location>
        <begin position="100"/>
        <end position="118"/>
    </location>
</feature>
<dbReference type="Proteomes" id="UP000694844">
    <property type="component" value="Chromosome 5"/>
</dbReference>
<feature type="transmembrane region" description="Helical" evidence="8">
    <location>
        <begin position="283"/>
        <end position="302"/>
    </location>
</feature>
<organism evidence="10 11">
    <name type="scientific">Crassostrea virginica</name>
    <name type="common">Eastern oyster</name>
    <dbReference type="NCBI Taxonomy" id="6565"/>
    <lineage>
        <taxon>Eukaryota</taxon>
        <taxon>Metazoa</taxon>
        <taxon>Spiralia</taxon>
        <taxon>Lophotrochozoa</taxon>
        <taxon>Mollusca</taxon>
        <taxon>Bivalvia</taxon>
        <taxon>Autobranchia</taxon>
        <taxon>Pteriomorphia</taxon>
        <taxon>Ostreida</taxon>
        <taxon>Ostreoidea</taxon>
        <taxon>Ostreidae</taxon>
        <taxon>Crassostrea</taxon>
    </lineage>
</organism>
<evidence type="ECO:0000313" key="12">
    <source>
        <dbReference type="RefSeq" id="XP_022338828.1"/>
    </source>
</evidence>
<keyword evidence="5 8" id="KW-0472">Membrane</keyword>
<dbReference type="PANTHER" id="PTHR24243">
    <property type="entry name" value="G-PROTEIN COUPLED RECEPTOR"/>
    <property type="match status" value="1"/>
</dbReference>
<keyword evidence="10" id="KW-1185">Reference proteome</keyword>
<keyword evidence="3 8" id="KW-1133">Transmembrane helix</keyword>
<feature type="domain" description="G-protein coupled receptors family 1 profile" evidence="9">
    <location>
        <begin position="39"/>
        <end position="299"/>
    </location>
</feature>
<dbReference type="OrthoDB" id="9990906at2759"/>
<dbReference type="AlphaFoldDB" id="A0A8B8EDT7"/>
<dbReference type="PANTHER" id="PTHR24243:SF230">
    <property type="entry name" value="G-PROTEIN COUPLED RECEPTORS FAMILY 1 PROFILE DOMAIN-CONTAINING PROTEIN"/>
    <property type="match status" value="1"/>
</dbReference>
<keyword evidence="2 8" id="KW-0812">Transmembrane</keyword>
<dbReference type="PROSITE" id="PS50262">
    <property type="entry name" value="G_PROTEIN_RECEP_F1_2"/>
    <property type="match status" value="1"/>
</dbReference>
<evidence type="ECO:0000256" key="1">
    <source>
        <dbReference type="ARBA" id="ARBA00004141"/>
    </source>
</evidence>
<dbReference type="Gene3D" id="1.20.1070.10">
    <property type="entry name" value="Rhodopsin 7-helix transmembrane proteins"/>
    <property type="match status" value="1"/>
</dbReference>
<evidence type="ECO:0000256" key="6">
    <source>
        <dbReference type="ARBA" id="ARBA00023170"/>
    </source>
</evidence>
<evidence type="ECO:0000313" key="10">
    <source>
        <dbReference type="Proteomes" id="UP000694844"/>
    </source>
</evidence>
<dbReference type="InterPro" id="IPR000276">
    <property type="entry name" value="GPCR_Rhodpsn"/>
</dbReference>
<evidence type="ECO:0000256" key="7">
    <source>
        <dbReference type="ARBA" id="ARBA00023224"/>
    </source>
</evidence>
<dbReference type="InterPro" id="IPR017452">
    <property type="entry name" value="GPCR_Rhodpsn_7TM"/>
</dbReference>
<evidence type="ECO:0000256" key="8">
    <source>
        <dbReference type="SAM" id="Phobius"/>
    </source>
</evidence>
<feature type="transmembrane region" description="Helical" evidence="8">
    <location>
        <begin position="239"/>
        <end position="263"/>
    </location>
</feature>
<evidence type="ECO:0000256" key="5">
    <source>
        <dbReference type="ARBA" id="ARBA00023136"/>
    </source>
</evidence>
<dbReference type="GO" id="GO:0005886">
    <property type="term" value="C:plasma membrane"/>
    <property type="evidence" value="ECO:0007669"/>
    <property type="project" value="TreeGrafter"/>
</dbReference>
<feature type="transmembrane region" description="Helical" evidence="8">
    <location>
        <begin position="27"/>
        <end position="47"/>
    </location>
</feature>
<name>A0A8B8EDT7_CRAVI</name>
<feature type="transmembrane region" description="Helical" evidence="8">
    <location>
        <begin position="187"/>
        <end position="209"/>
    </location>
</feature>
<proteinExistence type="predicted"/>
<protein>
    <submittedName>
        <fullName evidence="11 12">C-C chemokine receptor type 7-like</fullName>
    </submittedName>
</protein>
<evidence type="ECO:0000256" key="3">
    <source>
        <dbReference type="ARBA" id="ARBA00022989"/>
    </source>
</evidence>
<evidence type="ECO:0000313" key="11">
    <source>
        <dbReference type="RefSeq" id="XP_022338827.1"/>
    </source>
</evidence>
<evidence type="ECO:0000259" key="9">
    <source>
        <dbReference type="PROSITE" id="PS50262"/>
    </source>
</evidence>
<dbReference type="PRINTS" id="PR00237">
    <property type="entry name" value="GPCRRHODOPSN"/>
</dbReference>
<reference evidence="11 12" key="1">
    <citation type="submission" date="2025-04" db="UniProtKB">
        <authorList>
            <consortium name="RefSeq"/>
        </authorList>
    </citation>
    <scope>IDENTIFICATION</scope>
    <source>
        <tissue evidence="11 12">Whole sample</tissue>
    </source>
</reference>
<evidence type="ECO:0000256" key="2">
    <source>
        <dbReference type="ARBA" id="ARBA00022692"/>
    </source>
</evidence>
<comment type="subcellular location">
    <subcellularLocation>
        <location evidence="1">Membrane</location>
        <topology evidence="1">Multi-pass membrane protein</topology>
    </subcellularLocation>
</comment>
<sequence length="355" mass="40654">MNNSNNITDSYSEPEDVVKIFSKIQKFSNPIFCFVGLIGSLLALTVFLSKSQRSISCCLYLAARSISDIGFLISLIIVWITDVSDASIFNSTGTCQLTIFLSYICGFLSVWFVVIVTAENYIRICHPFSVKKYCTTKVSKLVITVFLLLALALYNFPLWALEVSKGRCTGIARYDELFQMFIHMDTVLTLVLPVLLITFLMVAITFSLFRSYHRLRRLKGKRLEKRGYRNTNRSKVTKLLFTVSLVFLALNLPSHVIRTMMTLSRYIMHRADFTTTEMVLQKLFYTLYYLSYAINLFIYLLCGTKFRKDFYHMYIECFSKAYKVKKLKKTDSSSTNLITRQTPKQGGGAADGTVV</sequence>
<feature type="transmembrane region" description="Helical" evidence="8">
    <location>
        <begin position="59"/>
        <end position="80"/>
    </location>
</feature>
<dbReference type="Pfam" id="PF00001">
    <property type="entry name" value="7tm_1"/>
    <property type="match status" value="1"/>
</dbReference>
<dbReference type="GeneID" id="111134240"/>
<gene>
    <name evidence="11 12" type="primary">LOC111134240</name>
</gene>
<dbReference type="GO" id="GO:0004930">
    <property type="term" value="F:G protein-coupled receptor activity"/>
    <property type="evidence" value="ECO:0007669"/>
    <property type="project" value="UniProtKB-KW"/>
</dbReference>